<dbReference type="GO" id="GO:0016094">
    <property type="term" value="P:polyprenol biosynthetic process"/>
    <property type="evidence" value="ECO:0007669"/>
    <property type="project" value="TreeGrafter"/>
</dbReference>
<proteinExistence type="inferred from homology"/>
<dbReference type="FunCoup" id="W0DUV5">
    <property type="interactions" value="456"/>
</dbReference>
<dbReference type="OrthoDB" id="4191603at2"/>
<dbReference type="PROSITE" id="PS01066">
    <property type="entry name" value="UPP_SYNTHASE"/>
    <property type="match status" value="1"/>
</dbReference>
<keyword evidence="1 2" id="KW-0808">Transferase</keyword>
<evidence type="ECO:0000313" key="4">
    <source>
        <dbReference type="Proteomes" id="UP000005380"/>
    </source>
</evidence>
<dbReference type="GO" id="GO:0000287">
    <property type="term" value="F:magnesium ion binding"/>
    <property type="evidence" value="ECO:0007669"/>
    <property type="project" value="UniProtKB-UniRule"/>
</dbReference>
<dbReference type="InterPro" id="IPR018520">
    <property type="entry name" value="UPP_synth-like_CS"/>
</dbReference>
<keyword evidence="2" id="KW-0460">Magnesium</keyword>
<keyword evidence="2" id="KW-0573">Peptidoglycan synthesis</keyword>
<dbReference type="SUPFAM" id="SSF64005">
    <property type="entry name" value="Undecaprenyl diphosphate synthase"/>
    <property type="match status" value="1"/>
</dbReference>
<feature type="binding site" evidence="2">
    <location>
        <position position="41"/>
    </location>
    <ligand>
        <name>substrate</name>
    </ligand>
</feature>
<feature type="binding site" evidence="2">
    <location>
        <position position="194"/>
    </location>
    <ligand>
        <name>substrate</name>
    </ligand>
</feature>
<evidence type="ECO:0000256" key="1">
    <source>
        <dbReference type="ARBA" id="ARBA00022679"/>
    </source>
</evidence>
<dbReference type="STRING" id="717772.THIAE_04035"/>
<keyword evidence="4" id="KW-1185">Reference proteome</keyword>
<reference evidence="3 4" key="1">
    <citation type="submission" date="2013-12" db="EMBL/GenBank/DDBJ databases">
        <authorList>
            <consortium name="DOE Joint Genome Institute"/>
            <person name="Kappler U."/>
            <person name="Huntemann M."/>
            <person name="Han J."/>
            <person name="Chen A."/>
            <person name="Kyrpides N."/>
            <person name="Mavromatis K."/>
            <person name="Markowitz V."/>
            <person name="Palaniappan K."/>
            <person name="Ivanova N."/>
            <person name="Schaumberg A."/>
            <person name="Pati A."/>
            <person name="Liolios K."/>
            <person name="Nordberg H.P."/>
            <person name="Cantor M.N."/>
            <person name="Hua S.X."/>
            <person name="Woyke T."/>
        </authorList>
    </citation>
    <scope>NUCLEOTIDE SEQUENCE [LARGE SCALE GENOMIC DNA]</scope>
    <source>
        <strain evidence="4">AL2</strain>
    </source>
</reference>
<comment type="subunit">
    <text evidence="2">Homodimer.</text>
</comment>
<feature type="binding site" evidence="2">
    <location>
        <position position="79"/>
    </location>
    <ligand>
        <name>substrate</name>
    </ligand>
</feature>
<feature type="binding site" evidence="2">
    <location>
        <position position="77"/>
    </location>
    <ligand>
        <name>substrate</name>
    </ligand>
</feature>
<protein>
    <recommendedName>
        <fullName evidence="2">Ditrans,polycis-undecaprenyl-diphosphate synthase ((2E,6E)-farnesyl-diphosphate specific)</fullName>
        <ecNumber evidence="2">2.5.1.31</ecNumber>
    </recommendedName>
    <alternativeName>
        <fullName evidence="2">Ditrans,polycis-undecaprenylcistransferase</fullName>
    </alternativeName>
    <alternativeName>
        <fullName evidence="2">Undecaprenyl diphosphate synthase</fullName>
        <shortName evidence="2">UDS</shortName>
    </alternativeName>
    <alternativeName>
        <fullName evidence="2">Undecaprenyl pyrophosphate synthase</fullName>
        <shortName evidence="2">UPP synthase</shortName>
    </alternativeName>
</protein>
<dbReference type="Pfam" id="PF01255">
    <property type="entry name" value="Prenyltransf"/>
    <property type="match status" value="1"/>
</dbReference>
<dbReference type="EMBL" id="CP007030">
    <property type="protein sequence ID" value="AHF01073.1"/>
    <property type="molecule type" value="Genomic_DNA"/>
</dbReference>
<feature type="active site" description="Proton acceptor" evidence="2">
    <location>
        <position position="76"/>
    </location>
</feature>
<dbReference type="InterPro" id="IPR036424">
    <property type="entry name" value="UPP_synth-like_sf"/>
</dbReference>
<keyword evidence="2" id="KW-0133">Cell shape</keyword>
<dbReference type="PANTHER" id="PTHR10291">
    <property type="entry name" value="DEHYDRODOLICHYL DIPHOSPHATE SYNTHASE FAMILY MEMBER"/>
    <property type="match status" value="1"/>
</dbReference>
<keyword evidence="2" id="KW-0961">Cell wall biogenesis/degradation</keyword>
<dbReference type="InterPro" id="IPR001441">
    <property type="entry name" value="UPP_synth-like"/>
</dbReference>
<dbReference type="FunFam" id="3.40.1180.10:FF:000001">
    <property type="entry name" value="(2E,6E)-farnesyl-diphosphate-specific ditrans,polycis-undecaprenyl-diphosphate synthase"/>
    <property type="match status" value="1"/>
</dbReference>
<feature type="binding site" evidence="2">
    <location>
        <position position="28"/>
    </location>
    <ligand>
        <name>Mg(2+)</name>
        <dbReference type="ChEBI" id="CHEBI:18420"/>
    </ligand>
</feature>
<dbReference type="HAMAP" id="MF_01139">
    <property type="entry name" value="ISPT"/>
    <property type="match status" value="1"/>
</dbReference>
<feature type="binding site" evidence="2">
    <location>
        <begin position="73"/>
        <end position="75"/>
    </location>
    <ligand>
        <name>substrate</name>
    </ligand>
</feature>
<accession>W0DUV5</accession>
<dbReference type="GO" id="GO:0009252">
    <property type="term" value="P:peptidoglycan biosynthetic process"/>
    <property type="evidence" value="ECO:0007669"/>
    <property type="project" value="UniProtKB-UniRule"/>
</dbReference>
<dbReference type="InParanoid" id="W0DUV5"/>
<dbReference type="eggNOG" id="COG0020">
    <property type="taxonomic scope" value="Bacteria"/>
</dbReference>
<dbReference type="GO" id="GO:0071555">
    <property type="term" value="P:cell wall organization"/>
    <property type="evidence" value="ECO:0007669"/>
    <property type="project" value="UniProtKB-KW"/>
</dbReference>
<dbReference type="GO" id="GO:0008360">
    <property type="term" value="P:regulation of cell shape"/>
    <property type="evidence" value="ECO:0007669"/>
    <property type="project" value="UniProtKB-KW"/>
</dbReference>
<organism evidence="3 4">
    <name type="scientific">Thiomicrospira aerophila AL3</name>
    <dbReference type="NCBI Taxonomy" id="717772"/>
    <lineage>
        <taxon>Bacteria</taxon>
        <taxon>Pseudomonadati</taxon>
        <taxon>Pseudomonadota</taxon>
        <taxon>Gammaproteobacteria</taxon>
        <taxon>Thiotrichales</taxon>
        <taxon>Piscirickettsiaceae</taxon>
        <taxon>Thiomicrospira</taxon>
    </lineage>
</organism>
<gene>
    <name evidence="2" type="primary">uppS</name>
    <name evidence="3" type="ORF">THIAE_04035</name>
</gene>
<dbReference type="KEGG" id="tao:THIAE_04035"/>
<comment type="function">
    <text evidence="2">Catalyzes the sequential condensation of isopentenyl diphosphate (IPP) with (2E,6E)-farnesyl diphosphate (E,E-FPP) to yield (2Z,6Z,10Z,14Z,18Z,22Z,26Z,30Z,34E,38E)-undecaprenyl diphosphate (di-trans,octa-cis-UPP). UPP is the precursor of glycosyl carrier lipid in the biosynthesis of bacterial cell wall polysaccharide components such as peptidoglycan and lipopolysaccharide.</text>
</comment>
<feature type="binding site" evidence="2">
    <location>
        <position position="45"/>
    </location>
    <ligand>
        <name>substrate</name>
    </ligand>
</feature>
<dbReference type="CDD" id="cd00475">
    <property type="entry name" value="Cis_IPPS"/>
    <property type="match status" value="1"/>
</dbReference>
<dbReference type="AlphaFoldDB" id="W0DUV5"/>
<evidence type="ECO:0000313" key="3">
    <source>
        <dbReference type="EMBL" id="AHF01073.1"/>
    </source>
</evidence>
<dbReference type="Proteomes" id="UP000005380">
    <property type="component" value="Chromosome"/>
</dbReference>
<comment type="cofactor">
    <cofactor evidence="2">
        <name>Mg(2+)</name>
        <dbReference type="ChEBI" id="CHEBI:18420"/>
    </cofactor>
    <text evidence="2">Binds 2 magnesium ions per subunit.</text>
</comment>
<feature type="binding site" evidence="2">
    <location>
        <position position="213"/>
    </location>
    <ligand>
        <name>Mg(2+)</name>
        <dbReference type="ChEBI" id="CHEBI:18420"/>
    </ligand>
</feature>
<sequence>MNCLTHLTNQLVSNTAPHIPKHIGIIMDGNGRWAKKRFLPRYVGHQKGRSAVRKVIEAAMNRGVHALTLFAFSTENWRRPADEVSKLMAMFLNALQKEVDTLHQHNVRLRVIGDKSGFSPDIQSYIERAETLTQNNTALHLTIAANYGGRADIVSAVQAWQLAHPEHTLDQLTPDSLQPFLSLADLPEPDLLIRTGGEERISNFMIWQMAYAEFYFTPTLWPDFNEVEFDKALASFAKRQRRFGQTGEQVAQC</sequence>
<dbReference type="EC" id="2.5.1.31" evidence="2"/>
<dbReference type="GO" id="GO:0005829">
    <property type="term" value="C:cytosol"/>
    <property type="evidence" value="ECO:0007669"/>
    <property type="project" value="TreeGrafter"/>
</dbReference>
<comment type="catalytic activity">
    <reaction evidence="2">
        <text>8 isopentenyl diphosphate + (2E,6E)-farnesyl diphosphate = di-trans,octa-cis-undecaprenyl diphosphate + 8 diphosphate</text>
        <dbReference type="Rhea" id="RHEA:27551"/>
        <dbReference type="ChEBI" id="CHEBI:33019"/>
        <dbReference type="ChEBI" id="CHEBI:58405"/>
        <dbReference type="ChEBI" id="CHEBI:128769"/>
        <dbReference type="ChEBI" id="CHEBI:175763"/>
        <dbReference type="EC" id="2.5.1.31"/>
    </reaction>
</comment>
<dbReference type="RefSeq" id="WP_006459147.1">
    <property type="nucleotide sequence ID" value="NZ_CP007030.1"/>
</dbReference>
<feature type="binding site" evidence="2">
    <location>
        <begin position="29"/>
        <end position="32"/>
    </location>
    <ligand>
        <name>substrate</name>
    </ligand>
</feature>
<dbReference type="NCBIfam" id="TIGR00055">
    <property type="entry name" value="uppS"/>
    <property type="match status" value="1"/>
</dbReference>
<dbReference type="Gene3D" id="3.40.1180.10">
    <property type="entry name" value="Decaprenyl diphosphate synthase-like"/>
    <property type="match status" value="1"/>
</dbReference>
<dbReference type="PANTHER" id="PTHR10291:SF0">
    <property type="entry name" value="DEHYDRODOLICHYL DIPHOSPHATE SYNTHASE 2"/>
    <property type="match status" value="1"/>
</dbReference>
<dbReference type="GO" id="GO:0008834">
    <property type="term" value="F:ditrans,polycis-undecaprenyl-diphosphate synthase [(2E,6E)-farnesyl-diphosphate specific] activity"/>
    <property type="evidence" value="ECO:0007669"/>
    <property type="project" value="UniProtKB-UniRule"/>
</dbReference>
<feature type="active site" evidence="2">
    <location>
        <position position="28"/>
    </location>
</feature>
<dbReference type="HOGENOM" id="CLU_038505_1_1_6"/>
<keyword evidence="2" id="KW-0479">Metal-binding</keyword>
<evidence type="ECO:0000256" key="2">
    <source>
        <dbReference type="HAMAP-Rule" id="MF_01139"/>
    </source>
</evidence>
<name>W0DUV5_9GAMM</name>
<feature type="binding site" evidence="2">
    <location>
        <position position="33"/>
    </location>
    <ligand>
        <name>substrate</name>
    </ligand>
</feature>
<feature type="binding site" evidence="2">
    <location>
        <begin position="200"/>
        <end position="202"/>
    </location>
    <ligand>
        <name>substrate</name>
    </ligand>
</feature>
<comment type="similarity">
    <text evidence="2">Belongs to the UPP synthase family.</text>
</comment>